<dbReference type="PANTHER" id="PTHR43880:SF12">
    <property type="entry name" value="ALCOHOL DEHYDROGENASE CLASS-3"/>
    <property type="match status" value="1"/>
</dbReference>
<keyword evidence="5" id="KW-0520">NAD</keyword>
<dbReference type="Pfam" id="PF00107">
    <property type="entry name" value="ADH_zinc_N"/>
    <property type="match status" value="1"/>
</dbReference>
<evidence type="ECO:0000256" key="1">
    <source>
        <dbReference type="ARBA" id="ARBA00008072"/>
    </source>
</evidence>
<evidence type="ECO:0000256" key="6">
    <source>
        <dbReference type="RuleBase" id="RU361277"/>
    </source>
</evidence>
<evidence type="ECO:0000259" key="7">
    <source>
        <dbReference type="SMART" id="SM00829"/>
    </source>
</evidence>
<comment type="caution">
    <text evidence="8">The sequence shown here is derived from an EMBL/GenBank/DDBJ whole genome shotgun (WGS) entry which is preliminary data.</text>
</comment>
<organism evidence="8 9">
    <name type="scientific">Saccharopolyspora ipomoeae</name>
    <dbReference type="NCBI Taxonomy" id="3042027"/>
    <lineage>
        <taxon>Bacteria</taxon>
        <taxon>Bacillati</taxon>
        <taxon>Actinomycetota</taxon>
        <taxon>Actinomycetes</taxon>
        <taxon>Pseudonocardiales</taxon>
        <taxon>Pseudonocardiaceae</taxon>
        <taxon>Saccharopolyspora</taxon>
    </lineage>
</organism>
<accession>A0ABT6PRU4</accession>
<dbReference type="InterPro" id="IPR013154">
    <property type="entry name" value="ADH-like_N"/>
</dbReference>
<dbReference type="Pfam" id="PF08240">
    <property type="entry name" value="ADH_N"/>
    <property type="match status" value="1"/>
</dbReference>
<keyword evidence="2 6" id="KW-0479">Metal-binding</keyword>
<name>A0ABT6PRU4_9PSEU</name>
<evidence type="ECO:0000256" key="4">
    <source>
        <dbReference type="ARBA" id="ARBA00023002"/>
    </source>
</evidence>
<dbReference type="EC" id="1.1.99.36" evidence="8"/>
<dbReference type="SUPFAM" id="SSF51735">
    <property type="entry name" value="NAD(P)-binding Rossmann-fold domains"/>
    <property type="match status" value="1"/>
</dbReference>
<dbReference type="CDD" id="cd08279">
    <property type="entry name" value="Zn_ADH_class_III"/>
    <property type="match status" value="1"/>
</dbReference>
<evidence type="ECO:0000256" key="5">
    <source>
        <dbReference type="ARBA" id="ARBA00023027"/>
    </source>
</evidence>
<dbReference type="InterPro" id="IPR020843">
    <property type="entry name" value="ER"/>
</dbReference>
<dbReference type="PANTHER" id="PTHR43880">
    <property type="entry name" value="ALCOHOL DEHYDROGENASE"/>
    <property type="match status" value="1"/>
</dbReference>
<dbReference type="InterPro" id="IPR036291">
    <property type="entry name" value="NAD(P)-bd_dom_sf"/>
</dbReference>
<evidence type="ECO:0000313" key="9">
    <source>
        <dbReference type="Proteomes" id="UP001237595"/>
    </source>
</evidence>
<evidence type="ECO:0000313" key="8">
    <source>
        <dbReference type="EMBL" id="MDI2030607.1"/>
    </source>
</evidence>
<dbReference type="InterPro" id="IPR023921">
    <property type="entry name" value="ADH_Zn_actinomycetes"/>
</dbReference>
<comment type="cofactor">
    <cofactor evidence="6">
        <name>Zn(2+)</name>
        <dbReference type="ChEBI" id="CHEBI:29105"/>
    </cofactor>
</comment>
<dbReference type="InterPro" id="IPR013149">
    <property type="entry name" value="ADH-like_C"/>
</dbReference>
<dbReference type="PROSITE" id="PS00059">
    <property type="entry name" value="ADH_ZINC"/>
    <property type="match status" value="1"/>
</dbReference>
<proteinExistence type="inferred from homology"/>
<evidence type="ECO:0000256" key="3">
    <source>
        <dbReference type="ARBA" id="ARBA00022833"/>
    </source>
</evidence>
<dbReference type="Gene3D" id="3.90.180.10">
    <property type="entry name" value="Medium-chain alcohol dehydrogenases, catalytic domain"/>
    <property type="match status" value="1"/>
</dbReference>
<dbReference type="SMART" id="SM00829">
    <property type="entry name" value="PKS_ER"/>
    <property type="match status" value="1"/>
</dbReference>
<dbReference type="EMBL" id="JASAOF010000011">
    <property type="protein sequence ID" value="MDI2030607.1"/>
    <property type="molecule type" value="Genomic_DNA"/>
</dbReference>
<dbReference type="InterPro" id="IPR011032">
    <property type="entry name" value="GroES-like_sf"/>
</dbReference>
<reference evidence="8 9" key="1">
    <citation type="submission" date="2023-04" db="EMBL/GenBank/DDBJ databases">
        <title>Draft genome sequence of Saccharopolyspora sp. TS4A08 isolated from sweet potato rhizospheric soil.</title>
        <authorList>
            <person name="Suksaard P."/>
            <person name="Duangmal K."/>
        </authorList>
    </citation>
    <scope>NUCLEOTIDE SEQUENCE [LARGE SCALE GENOMIC DNA]</scope>
    <source>
        <strain evidence="8 9">TS4A08</strain>
    </source>
</reference>
<dbReference type="SUPFAM" id="SSF50129">
    <property type="entry name" value="GroES-like"/>
    <property type="match status" value="2"/>
</dbReference>
<feature type="domain" description="Enoyl reductase (ER)" evidence="7">
    <location>
        <begin position="11"/>
        <end position="368"/>
    </location>
</feature>
<dbReference type="NCBIfam" id="TIGR03989">
    <property type="entry name" value="Rxyl_3153"/>
    <property type="match status" value="1"/>
</dbReference>
<comment type="similarity">
    <text evidence="1 6">Belongs to the zinc-containing alcohol dehydrogenase family.</text>
</comment>
<protein>
    <submittedName>
        <fullName evidence="8">NDMA-dependent alcohol dehydrogenase</fullName>
        <ecNumber evidence="8">1.1.99.36</ecNumber>
    </submittedName>
</protein>
<dbReference type="Gene3D" id="3.40.50.720">
    <property type="entry name" value="NAD(P)-binding Rossmann-like Domain"/>
    <property type="match status" value="1"/>
</dbReference>
<sequence>MRTVAAVVDEGSTELDLRELHVDEPGFGEVHVRFVASGLCHSDYHFIDGVLGGRTPIVLGHEGAGIVELVGPGVTRLQPGDHVVGSFVPTCGACRYCATGRSSLCDMAADTMNGTFPDGKFRFHDARGREYGSLCMLGTFSERATVMERSMIKIDPWIPLEVAVLVGCGVPTGWGTATEAGGVHFGDTAVVYGVGGIGINSIQGAAFAGAKFVVAVDPLEFKRDMALKLGATHAFATAEEAAERVHELTWGQGADQALVTVGVVDEKVIGDAFDIVGKGGTVVVTGLGAPEDRTIHVSGAMMTKWEKTIRGSMFGSLNPHHDIIKLLRLYDSGHLKLDELATQRYRLDEINQGYADLKEGKIIRGVVVHDQ</sequence>
<dbReference type="RefSeq" id="WP_281456920.1">
    <property type="nucleotide sequence ID" value="NZ_JASAOF010000011.1"/>
</dbReference>
<keyword evidence="4 8" id="KW-0560">Oxidoreductase</keyword>
<gene>
    <name evidence="8" type="ORF">QFW96_18380</name>
</gene>
<dbReference type="GO" id="GO:0016491">
    <property type="term" value="F:oxidoreductase activity"/>
    <property type="evidence" value="ECO:0007669"/>
    <property type="project" value="UniProtKB-KW"/>
</dbReference>
<keyword evidence="3 6" id="KW-0862">Zinc</keyword>
<dbReference type="Proteomes" id="UP001237595">
    <property type="component" value="Unassembled WGS sequence"/>
</dbReference>
<keyword evidence="9" id="KW-1185">Reference proteome</keyword>
<evidence type="ECO:0000256" key="2">
    <source>
        <dbReference type="ARBA" id="ARBA00022723"/>
    </source>
</evidence>
<dbReference type="InterPro" id="IPR002328">
    <property type="entry name" value="ADH_Zn_CS"/>
</dbReference>